<evidence type="ECO:0008006" key="3">
    <source>
        <dbReference type="Google" id="ProtNLM"/>
    </source>
</evidence>
<evidence type="ECO:0000313" key="2">
    <source>
        <dbReference type="Proteomes" id="UP000316096"/>
    </source>
</evidence>
<evidence type="ECO:0000313" key="1">
    <source>
        <dbReference type="EMBL" id="TQL96151.1"/>
    </source>
</evidence>
<protein>
    <recommendedName>
        <fullName evidence="3">DUF4440 domain-containing protein</fullName>
    </recommendedName>
</protein>
<keyword evidence="2" id="KW-1185">Reference proteome</keyword>
<reference evidence="1 2" key="1">
    <citation type="submission" date="2019-06" db="EMBL/GenBank/DDBJ databases">
        <title>Sequencing the genomes of 1000 actinobacteria strains.</title>
        <authorList>
            <person name="Klenk H.-P."/>
        </authorList>
    </citation>
    <scope>NUCLEOTIDE SEQUENCE [LARGE SCALE GENOMIC DNA]</scope>
    <source>
        <strain evidence="1 2">DSM 102200</strain>
    </source>
</reference>
<dbReference type="SUPFAM" id="SSF54427">
    <property type="entry name" value="NTF2-like"/>
    <property type="match status" value="1"/>
</dbReference>
<dbReference type="AlphaFoldDB" id="A0A543CGD4"/>
<accession>A0A543CGD4</accession>
<comment type="caution">
    <text evidence="1">The sequence shown here is derived from an EMBL/GenBank/DDBJ whole genome shotgun (WGS) entry which is preliminary data.</text>
</comment>
<organism evidence="1 2">
    <name type="scientific">Actinoallomurus bryophytorum</name>
    <dbReference type="NCBI Taxonomy" id="1490222"/>
    <lineage>
        <taxon>Bacteria</taxon>
        <taxon>Bacillati</taxon>
        <taxon>Actinomycetota</taxon>
        <taxon>Actinomycetes</taxon>
        <taxon>Streptosporangiales</taxon>
        <taxon>Thermomonosporaceae</taxon>
        <taxon>Actinoallomurus</taxon>
    </lineage>
</organism>
<dbReference type="EMBL" id="VFOZ01000001">
    <property type="protein sequence ID" value="TQL96151.1"/>
    <property type="molecule type" value="Genomic_DNA"/>
</dbReference>
<dbReference type="InterPro" id="IPR032710">
    <property type="entry name" value="NTF2-like_dom_sf"/>
</dbReference>
<dbReference type="Proteomes" id="UP000316096">
    <property type="component" value="Unassembled WGS sequence"/>
</dbReference>
<name>A0A543CGD4_9ACTN</name>
<proteinExistence type="predicted"/>
<gene>
    <name evidence="1" type="ORF">FB559_1673</name>
</gene>
<sequence length="149" mass="16594">MDDGTTDTDANLERLVTDFFAAVSFEPGAMPDYTKLYGLFIDGGKLIKNSTEVPEISNVDEFIEPRQKMIDSGELTSFAEFEIGHITEIFGNVAHRMSTYGKRGTMNGAAFAAEGVISTQFILTPHGWKMTSMAWDDERPGLIIPDRYR</sequence>
<dbReference type="RefSeq" id="WP_221639926.1">
    <property type="nucleotide sequence ID" value="NZ_VFOZ01000001.1"/>
</dbReference>